<protein>
    <recommendedName>
        <fullName evidence="3">Sporulation inhibitor sda</fullName>
    </recommendedName>
</protein>
<dbReference type="SUPFAM" id="SSF100985">
    <property type="entry name" value="Sporulation inhibitor Sda"/>
    <property type="match status" value="1"/>
</dbReference>
<evidence type="ECO:0000313" key="1">
    <source>
        <dbReference type="EMBL" id="ARK32587.1"/>
    </source>
</evidence>
<reference evidence="1 2" key="1">
    <citation type="submission" date="2017-04" db="EMBL/GenBank/DDBJ databases">
        <title>Bacillus krulwichiae AM31D Genome sequencing and assembly.</title>
        <authorList>
            <person name="Krulwich T.A."/>
            <person name="Anastor L."/>
            <person name="Ehrlich R."/>
            <person name="Ehrlich G.D."/>
            <person name="Janto B."/>
        </authorList>
    </citation>
    <scope>NUCLEOTIDE SEQUENCE [LARGE SCALE GENOMIC DNA]</scope>
    <source>
        <strain evidence="1 2">AM31D</strain>
    </source>
</reference>
<dbReference type="AlphaFoldDB" id="A0A1X9MGK5"/>
<name>A0A1X9MGK5_9BACI</name>
<gene>
    <name evidence="1" type="ORF">BkAM31D_23450</name>
</gene>
<dbReference type="InterPro" id="IPR036916">
    <property type="entry name" value="Sda_sf"/>
</dbReference>
<proteinExistence type="predicted"/>
<dbReference type="STRING" id="199441.BkAM31D_23450"/>
<evidence type="ECO:0000313" key="2">
    <source>
        <dbReference type="Proteomes" id="UP000193006"/>
    </source>
</evidence>
<dbReference type="KEGG" id="bkw:BkAM31D_23450"/>
<accession>A0A1X9MGK5</accession>
<dbReference type="Proteomes" id="UP000193006">
    <property type="component" value="Chromosome"/>
</dbReference>
<organism evidence="1 2">
    <name type="scientific">Halalkalibacter krulwichiae</name>
    <dbReference type="NCBI Taxonomy" id="199441"/>
    <lineage>
        <taxon>Bacteria</taxon>
        <taxon>Bacillati</taxon>
        <taxon>Bacillota</taxon>
        <taxon>Bacilli</taxon>
        <taxon>Bacillales</taxon>
        <taxon>Bacillaceae</taxon>
        <taxon>Halalkalibacter</taxon>
    </lineage>
</organism>
<dbReference type="EMBL" id="CP020814">
    <property type="protein sequence ID" value="ARK32587.1"/>
    <property type="molecule type" value="Genomic_DNA"/>
</dbReference>
<keyword evidence="2" id="KW-1185">Reference proteome</keyword>
<sequence length="51" mass="6069">MLNITKEELIDAYNKSIEYELEEEFSEMLLKYINDKELLLSKKVNTVREAS</sequence>
<evidence type="ECO:0008006" key="3">
    <source>
        <dbReference type="Google" id="ProtNLM"/>
    </source>
</evidence>
<dbReference type="RefSeq" id="WP_157076905.1">
    <property type="nucleotide sequence ID" value="NZ_CP020814.1"/>
</dbReference>